<evidence type="ECO:0000259" key="1">
    <source>
        <dbReference type="Pfam" id="PF01636"/>
    </source>
</evidence>
<dbReference type="Gene3D" id="3.30.200.20">
    <property type="entry name" value="Phosphorylase Kinase, domain 1"/>
    <property type="match status" value="1"/>
</dbReference>
<feature type="domain" description="Aminoglycoside phosphotransferase" evidence="1">
    <location>
        <begin position="32"/>
        <end position="249"/>
    </location>
</feature>
<evidence type="ECO:0000313" key="2">
    <source>
        <dbReference type="EMBL" id="SUZ91279.1"/>
    </source>
</evidence>
<dbReference type="PANTHER" id="PTHR47829">
    <property type="entry name" value="HYDROLASE, PUTATIVE (AFU_ORTHOLOGUE AFUA_1G12880)-RELATED"/>
    <property type="match status" value="1"/>
</dbReference>
<dbReference type="InterPro" id="IPR002575">
    <property type="entry name" value="Aminoglycoside_PTrfase"/>
</dbReference>
<reference evidence="2" key="1">
    <citation type="submission" date="2018-05" db="EMBL/GenBank/DDBJ databases">
        <authorList>
            <person name="Lanie J.A."/>
            <person name="Ng W.-L."/>
            <person name="Kazmierczak K.M."/>
            <person name="Andrzejewski T.M."/>
            <person name="Davidsen T.M."/>
            <person name="Wayne K.J."/>
            <person name="Tettelin H."/>
            <person name="Glass J.I."/>
            <person name="Rusch D."/>
            <person name="Podicherti R."/>
            <person name="Tsui H.-C.T."/>
            <person name="Winkler M.E."/>
        </authorList>
    </citation>
    <scope>NUCLEOTIDE SEQUENCE</scope>
</reference>
<dbReference type="AlphaFoldDB" id="A0A381RK14"/>
<name>A0A381RK14_9ZZZZ</name>
<dbReference type="InterPro" id="IPR052898">
    <property type="entry name" value="ACAD10-like"/>
</dbReference>
<accession>A0A381RK14</accession>
<dbReference type="Gene3D" id="3.90.1200.10">
    <property type="match status" value="1"/>
</dbReference>
<proteinExistence type="predicted"/>
<gene>
    <name evidence="2" type="ORF">METZ01_LOCUS44133</name>
</gene>
<dbReference type="InterPro" id="IPR041726">
    <property type="entry name" value="ACAD10_11_N"/>
</dbReference>
<protein>
    <recommendedName>
        <fullName evidence="1">Aminoglycoside phosphotransferase domain-containing protein</fullName>
    </recommendedName>
</protein>
<organism evidence="2">
    <name type="scientific">marine metagenome</name>
    <dbReference type="NCBI Taxonomy" id="408172"/>
    <lineage>
        <taxon>unclassified sequences</taxon>
        <taxon>metagenomes</taxon>
        <taxon>ecological metagenomes</taxon>
    </lineage>
</organism>
<sequence length="343" mass="38769">MNATVHSVDETKLSEYLEPHVPGFQGPVKSTKFKTGQSNPTFLLETASKKFVLRKKPPGKLLPSAHAVDREYKVLKALGNTDVPVPEVFHLCGDETIIGSIFYIMEYVDGRIFWDPTLPEVNNQERQEIYEASNKVLASLHQIDAEKAGLSDFGKPGSYFERQVHRWIKQYRAAETTHYDEVESLIQWLVDNMPKDDGMVSIVHGDYRLYNMIFDHKQTQLLAVLDWELSTLGHPYADLAYQCMTWHIPQIGITPGLFGLDVKSLGIPSEKEYIRSYCKKMKIDTIQNWSFYLAFGFFRLVGIAQGVYKRSLQGNASADNAKELGAAVPILGHIGLQIINNGE</sequence>
<dbReference type="EMBL" id="UINC01001962">
    <property type="protein sequence ID" value="SUZ91279.1"/>
    <property type="molecule type" value="Genomic_DNA"/>
</dbReference>
<dbReference type="SUPFAM" id="SSF56112">
    <property type="entry name" value="Protein kinase-like (PK-like)"/>
    <property type="match status" value="1"/>
</dbReference>
<dbReference type="InterPro" id="IPR011009">
    <property type="entry name" value="Kinase-like_dom_sf"/>
</dbReference>
<dbReference type="CDD" id="cd05154">
    <property type="entry name" value="ACAD10_11_N-like"/>
    <property type="match status" value="1"/>
</dbReference>
<dbReference type="PANTHER" id="PTHR47829:SF3">
    <property type="entry name" value="AMINOGLYCOSIDE PHOSPHOTRANSFERASE DOMAIN-CONTAINING PROTEIN"/>
    <property type="match status" value="1"/>
</dbReference>
<dbReference type="Pfam" id="PF01636">
    <property type="entry name" value="APH"/>
    <property type="match status" value="1"/>
</dbReference>